<keyword evidence="2" id="KW-0863">Zinc-finger</keyword>
<evidence type="ECO:0000313" key="6">
    <source>
        <dbReference type="Proteomes" id="UP000475862"/>
    </source>
</evidence>
<dbReference type="Pfam" id="PF04500">
    <property type="entry name" value="FLYWCH"/>
    <property type="match status" value="1"/>
</dbReference>
<keyword evidence="1" id="KW-0479">Metal-binding</keyword>
<comment type="caution">
    <text evidence="5">The sequence shown here is derived from an EMBL/GenBank/DDBJ whole genome shotgun (WGS) entry which is preliminary data.</text>
</comment>
<dbReference type="Gene3D" id="2.20.25.240">
    <property type="match status" value="1"/>
</dbReference>
<feature type="domain" description="FLYWCH-type" evidence="4">
    <location>
        <begin position="7"/>
        <end position="64"/>
    </location>
</feature>
<dbReference type="Proteomes" id="UP000475862">
    <property type="component" value="Unassembled WGS sequence"/>
</dbReference>
<name>A0A6G0TRE2_APHGL</name>
<keyword evidence="6" id="KW-1185">Reference proteome</keyword>
<reference evidence="5 6" key="1">
    <citation type="submission" date="2019-08" db="EMBL/GenBank/DDBJ databases">
        <title>The genome of the soybean aphid Biotype 1, its phylome, world population structure and adaptation to the North American continent.</title>
        <authorList>
            <person name="Giordano R."/>
            <person name="Donthu R.K."/>
            <person name="Hernandez A.G."/>
            <person name="Wright C.L."/>
            <person name="Zimin A.V."/>
        </authorList>
    </citation>
    <scope>NUCLEOTIDE SEQUENCE [LARGE SCALE GENOMIC DNA]</scope>
    <source>
        <tissue evidence="5">Whole aphids</tissue>
    </source>
</reference>
<keyword evidence="3" id="KW-0862">Zinc</keyword>
<protein>
    <recommendedName>
        <fullName evidence="4">FLYWCH-type domain-containing protein</fullName>
    </recommendedName>
</protein>
<feature type="non-terminal residue" evidence="5">
    <location>
        <position position="262"/>
    </location>
</feature>
<gene>
    <name evidence="5" type="ORF">AGLY_006389</name>
</gene>
<evidence type="ECO:0000313" key="5">
    <source>
        <dbReference type="EMBL" id="KAE9537366.1"/>
    </source>
</evidence>
<dbReference type="GO" id="GO:0008270">
    <property type="term" value="F:zinc ion binding"/>
    <property type="evidence" value="ECO:0007669"/>
    <property type="project" value="UniProtKB-KW"/>
</dbReference>
<dbReference type="AlphaFoldDB" id="A0A6G0TRE2"/>
<evidence type="ECO:0000259" key="4">
    <source>
        <dbReference type="Pfam" id="PF04500"/>
    </source>
</evidence>
<dbReference type="OrthoDB" id="7817712at2759"/>
<dbReference type="InterPro" id="IPR007588">
    <property type="entry name" value="Znf_FLYWCH"/>
</dbReference>
<proteinExistence type="predicted"/>
<evidence type="ECO:0000256" key="3">
    <source>
        <dbReference type="ARBA" id="ARBA00022833"/>
    </source>
</evidence>
<evidence type="ECO:0000256" key="1">
    <source>
        <dbReference type="ARBA" id="ARBA00022723"/>
    </source>
</evidence>
<organism evidence="5 6">
    <name type="scientific">Aphis glycines</name>
    <name type="common">Soybean aphid</name>
    <dbReference type="NCBI Taxonomy" id="307491"/>
    <lineage>
        <taxon>Eukaryota</taxon>
        <taxon>Metazoa</taxon>
        <taxon>Ecdysozoa</taxon>
        <taxon>Arthropoda</taxon>
        <taxon>Hexapoda</taxon>
        <taxon>Insecta</taxon>
        <taxon>Pterygota</taxon>
        <taxon>Neoptera</taxon>
        <taxon>Paraneoptera</taxon>
        <taxon>Hemiptera</taxon>
        <taxon>Sternorrhyncha</taxon>
        <taxon>Aphidomorpha</taxon>
        <taxon>Aphidoidea</taxon>
        <taxon>Aphididae</taxon>
        <taxon>Aphidini</taxon>
        <taxon>Aphis</taxon>
        <taxon>Aphis</taxon>
    </lineage>
</organism>
<sequence length="262" mass="30692">MENKVNFITSEKSKPLVLLNLHKYRFIRERKDGMKKWLCTKKTCYASILTNGEYVHETINEHNHTENSKQNIERQVLWEACKRKSNDTICVRPIKIIRTELMGNSHSEIEHRDVRSIRKAMYDKHIQNAFGELISICSDLNIGCLFSDYILNTYVENGCLFPSEIWAQEPSENPHTTNGSESFHRTYNAQFHSSHPSVHVVISILKETQVETCTKIQSVFKGRIKKMENADLIRIKEAMKEYNKYKIHKNIITYLSKMCYLS</sequence>
<accession>A0A6G0TRE2</accession>
<evidence type="ECO:0000256" key="2">
    <source>
        <dbReference type="ARBA" id="ARBA00022771"/>
    </source>
</evidence>
<dbReference type="EMBL" id="VYZN01000018">
    <property type="protein sequence ID" value="KAE9537366.1"/>
    <property type="molecule type" value="Genomic_DNA"/>
</dbReference>